<name>A0ABY4C888_9BACT</name>
<dbReference type="SUPFAM" id="SSF88713">
    <property type="entry name" value="Glycoside hydrolase/deacetylase"/>
    <property type="match status" value="1"/>
</dbReference>
<evidence type="ECO:0008006" key="4">
    <source>
        <dbReference type="Google" id="ProtNLM"/>
    </source>
</evidence>
<feature type="signal peptide" evidence="1">
    <location>
        <begin position="1"/>
        <end position="26"/>
    </location>
</feature>
<accession>A0ABY4C888</accession>
<dbReference type="Gene3D" id="3.20.20.370">
    <property type="entry name" value="Glycoside hydrolase/deacetylase"/>
    <property type="match status" value="1"/>
</dbReference>
<gene>
    <name evidence="2" type="ORF">MNR06_13375</name>
</gene>
<keyword evidence="3" id="KW-1185">Reference proteome</keyword>
<reference evidence="2" key="1">
    <citation type="submission" date="2022-03" db="EMBL/GenBank/DDBJ databases">
        <title>Genome Identification and Characterization of new species Bdellovibrio reynosense LBG001 sp. nov. from a Mexico soil sample.</title>
        <authorList>
            <person name="Camilli A."/>
            <person name="Ajao Y."/>
            <person name="Guo X."/>
        </authorList>
    </citation>
    <scope>NUCLEOTIDE SEQUENCE</scope>
    <source>
        <strain evidence="2">LBG001</strain>
    </source>
</reference>
<proteinExistence type="predicted"/>
<evidence type="ECO:0000313" key="3">
    <source>
        <dbReference type="Proteomes" id="UP000830116"/>
    </source>
</evidence>
<dbReference type="Proteomes" id="UP000830116">
    <property type="component" value="Chromosome"/>
</dbReference>
<organism evidence="2 3">
    <name type="scientific">Bdellovibrio reynosensis</name>
    <dbReference type="NCBI Taxonomy" id="2835041"/>
    <lineage>
        <taxon>Bacteria</taxon>
        <taxon>Pseudomonadati</taxon>
        <taxon>Bdellovibrionota</taxon>
        <taxon>Bdellovibrionia</taxon>
        <taxon>Bdellovibrionales</taxon>
        <taxon>Pseudobdellovibrionaceae</taxon>
        <taxon>Bdellovibrio</taxon>
    </lineage>
</organism>
<dbReference type="RefSeq" id="WP_243536863.1">
    <property type="nucleotide sequence ID" value="NZ_CP093442.1"/>
</dbReference>
<sequence>MFRNWQSLSMSALLTVSMAIPTLAQAAPKVPRPTQYVMVGFDGGLNLTQWQATRAFAADMAKNKKPINFTYFISGVYLLREANRHFYAPPKHDVGYSQIGFGANIADISARIDMINDSFIEGHEIASRANGNFNGMEDLWNQADWESEFRQWNDFIFGAYFNNGISPNTKYPQGYALSEKDIVGFRAPYLAPNEATYPALKAMNMKYDVSTKGEMTVWPNKDQSNIWRIHVPMIELAGTGRRITGMDYNFYAVNSGAKEDLANREVYRKQMVQSYMNYFNLNYYGRRAPVTLGHHLAQYNGGAYWDALKDFTSTVCGMPEVKCVSYKAYVTWLDTLTPDVFKAYRSGQFDMMPRPRR</sequence>
<protein>
    <recommendedName>
        <fullName evidence="4">Polysaccharide deacetylase</fullName>
    </recommendedName>
</protein>
<dbReference type="EMBL" id="CP093442">
    <property type="protein sequence ID" value="UOF00689.1"/>
    <property type="molecule type" value="Genomic_DNA"/>
</dbReference>
<feature type="chain" id="PRO_5046760986" description="Polysaccharide deacetylase" evidence="1">
    <location>
        <begin position="27"/>
        <end position="357"/>
    </location>
</feature>
<evidence type="ECO:0000313" key="2">
    <source>
        <dbReference type="EMBL" id="UOF00689.1"/>
    </source>
</evidence>
<evidence type="ECO:0000256" key="1">
    <source>
        <dbReference type="SAM" id="SignalP"/>
    </source>
</evidence>
<keyword evidence="1" id="KW-0732">Signal</keyword>
<dbReference type="InterPro" id="IPR011330">
    <property type="entry name" value="Glyco_hydro/deAcase_b/a-brl"/>
</dbReference>